<protein>
    <submittedName>
        <fullName evidence="5">Glutamine synthetase III</fullName>
    </submittedName>
</protein>
<comment type="similarity">
    <text evidence="1 2">Belongs to the glutamine synthetase family.</text>
</comment>
<feature type="domain" description="GS catalytic" evidence="4">
    <location>
        <begin position="188"/>
        <end position="622"/>
    </location>
</feature>
<dbReference type="GO" id="GO:0006542">
    <property type="term" value="P:glutamine biosynthetic process"/>
    <property type="evidence" value="ECO:0007669"/>
    <property type="project" value="InterPro"/>
</dbReference>
<dbReference type="Pfam" id="PF18318">
    <property type="entry name" value="Gln-synt_C-ter"/>
    <property type="match status" value="1"/>
</dbReference>
<dbReference type="GO" id="GO:0004356">
    <property type="term" value="F:glutamine synthetase activity"/>
    <property type="evidence" value="ECO:0007669"/>
    <property type="project" value="InterPro"/>
</dbReference>
<dbReference type="SMART" id="SM01230">
    <property type="entry name" value="Gln-synt_C"/>
    <property type="match status" value="1"/>
</dbReference>
<dbReference type="SUPFAM" id="SSF55931">
    <property type="entry name" value="Glutamine synthetase/guanido kinase"/>
    <property type="match status" value="1"/>
</dbReference>
<proteinExistence type="inferred from homology"/>
<accession>A0AAX4HL98</accession>
<dbReference type="InterPro" id="IPR027303">
    <property type="entry name" value="Gln_synth_gly_rich_site"/>
</dbReference>
<keyword evidence="6" id="KW-1185">Reference proteome</keyword>
<evidence type="ECO:0000259" key="4">
    <source>
        <dbReference type="PROSITE" id="PS51987"/>
    </source>
</evidence>
<dbReference type="EMBL" id="CP139487">
    <property type="protein sequence ID" value="WPU64001.1"/>
    <property type="molecule type" value="Genomic_DNA"/>
</dbReference>
<dbReference type="PROSITE" id="PS51986">
    <property type="entry name" value="GS_BETA_GRASP"/>
    <property type="match status" value="1"/>
</dbReference>
<dbReference type="PROSITE" id="PS51987">
    <property type="entry name" value="GS_CATALYTIC"/>
    <property type="match status" value="1"/>
</dbReference>
<evidence type="ECO:0000313" key="5">
    <source>
        <dbReference type="EMBL" id="WPU64001.1"/>
    </source>
</evidence>
<dbReference type="InterPro" id="IPR052725">
    <property type="entry name" value="GS_Type-3"/>
</dbReference>
<dbReference type="Gene3D" id="1.20.120.1560">
    <property type="match status" value="1"/>
</dbReference>
<name>A0AAX4HL98_9BACT</name>
<dbReference type="AlphaFoldDB" id="A0AAX4HL98"/>
<dbReference type="Gene3D" id="3.30.590.10">
    <property type="entry name" value="Glutamine synthetase/guanido kinase, catalytic domain"/>
    <property type="match status" value="1"/>
</dbReference>
<dbReference type="PANTHER" id="PTHR42974:SF1">
    <property type="entry name" value="TYPE-3 GLUTAMINE SYNTHETASE"/>
    <property type="match status" value="1"/>
</dbReference>
<reference evidence="5 6" key="1">
    <citation type="submission" date="2023-11" db="EMBL/GenBank/DDBJ databases">
        <title>Peredibacter starrii A3.12.</title>
        <authorList>
            <person name="Mitchell R.J."/>
        </authorList>
    </citation>
    <scope>NUCLEOTIDE SEQUENCE [LARGE SCALE GENOMIC DNA]</scope>
    <source>
        <strain evidence="5 6">A3.12</strain>
    </source>
</reference>
<evidence type="ECO:0000256" key="1">
    <source>
        <dbReference type="PROSITE-ProRule" id="PRU01330"/>
    </source>
</evidence>
<organism evidence="5 6">
    <name type="scientific">Peredibacter starrii</name>
    <dbReference type="NCBI Taxonomy" id="28202"/>
    <lineage>
        <taxon>Bacteria</taxon>
        <taxon>Pseudomonadati</taxon>
        <taxon>Bdellovibrionota</taxon>
        <taxon>Bacteriovoracia</taxon>
        <taxon>Bacteriovoracales</taxon>
        <taxon>Bacteriovoracaceae</taxon>
        <taxon>Peredibacter</taxon>
    </lineage>
</organism>
<dbReference type="PANTHER" id="PTHR42974">
    <property type="entry name" value="GLUTAMINE SYNTHETASE"/>
    <property type="match status" value="1"/>
</dbReference>
<dbReference type="Pfam" id="PF00120">
    <property type="entry name" value="Gln-synt_C"/>
    <property type="match status" value="1"/>
</dbReference>
<evidence type="ECO:0000313" key="6">
    <source>
        <dbReference type="Proteomes" id="UP001324634"/>
    </source>
</evidence>
<dbReference type="InterPro" id="IPR022147">
    <property type="entry name" value="GSIII_N"/>
</dbReference>
<evidence type="ECO:0000256" key="2">
    <source>
        <dbReference type="RuleBase" id="RU000384"/>
    </source>
</evidence>
<gene>
    <name evidence="5" type="ORF">SOO65_14995</name>
</gene>
<dbReference type="InterPro" id="IPR040577">
    <property type="entry name" value="Gln-synt_C"/>
</dbReference>
<dbReference type="InterPro" id="IPR008147">
    <property type="entry name" value="Gln_synt_N"/>
</dbReference>
<dbReference type="KEGG" id="psti:SOO65_14995"/>
<dbReference type="Proteomes" id="UP001324634">
    <property type="component" value="Chromosome"/>
</dbReference>
<feature type="domain" description="GS beta-grasp" evidence="3">
    <location>
        <begin position="91"/>
        <end position="183"/>
    </location>
</feature>
<dbReference type="InterPro" id="IPR008146">
    <property type="entry name" value="Gln_synth_cat_dom"/>
</dbReference>
<dbReference type="PROSITE" id="PS00181">
    <property type="entry name" value="GLNA_ATP"/>
    <property type="match status" value="1"/>
</dbReference>
<evidence type="ECO:0000259" key="3">
    <source>
        <dbReference type="PROSITE" id="PS51986"/>
    </source>
</evidence>
<dbReference type="InterPro" id="IPR014746">
    <property type="entry name" value="Gln_synth/guanido_kin_cat_dom"/>
</dbReference>
<dbReference type="RefSeq" id="WP_321391855.1">
    <property type="nucleotide sequence ID" value="NZ_CP139487.1"/>
</dbReference>
<sequence>MANHLRQQAKLTVYGRKPRKCNVPINEQGKYLKISQYYGENVYNYHLSKSLSLEDKDALKQVIDGKRTIDKPLATKIANSVLEWAISKGATHFCHWFQPLTGSTAEKHDAFLNFDNDRAIETLSASQLMQGEPDASSFPNGGSRATFEARGYTTWDLTSPLFIQESTNGKTLVIPTAFVSYHGDALDTKVPLLRSDLRINEVMTKFCHLAGMKDVSKVYSTCGAEQEYFLIDKAFYFGRQDLVMTGRALMGSLTSRNQQLEDHYFGMIEDRVLAYMQEVEIELYKMGIPAKTRHNEVAPGQFELAPIFKDANVAADNNQIVMTVLRNVALKHDFVCLLHEKPFAGVNGSGKHLNWSLSTDTGVNLLEPGHNPHENYRFLAVVATVTEAVYRHADVIRMGIASHGNDHRLGANEAPPSIMSVFLGTTLTQILDSMVSGGKYVASGKTLLDLGARQLADLVKDNTDRNRTSPFAFTGNKFEFRACGSSASIGYPLSILNAAVIDIFEETNAFLEAELAAGKSQDDALTAVILKWYGNAQKVVFNGDGYSQEWVKEAEKRGLGNMRTTPEAISVLKDAKKTNVLVKSGVFKESEISTRHNVMLERYIKCRQIELKTLAGMVLKQVVPAAVEYKAQLAESIKKQKDCGADSSLELELLKDLSNHSKSLYEQTINLSTSLDDLHHKLDEESFAKKIALELMPQSVKIAELCNRIEEIIPDENWPVPKFYDMLFIR</sequence>
<dbReference type="Pfam" id="PF12437">
    <property type="entry name" value="GSIII_N"/>
    <property type="match status" value="1"/>
</dbReference>